<dbReference type="PANTHER" id="PTHR30204:SF93">
    <property type="entry name" value="HTH MERR-TYPE DOMAIN-CONTAINING PROTEIN"/>
    <property type="match status" value="1"/>
</dbReference>
<dbReference type="Gene3D" id="1.10.1660.10">
    <property type="match status" value="1"/>
</dbReference>
<dbReference type="GO" id="GO:0003677">
    <property type="term" value="F:DNA binding"/>
    <property type="evidence" value="ECO:0007669"/>
    <property type="project" value="UniProtKB-KW"/>
</dbReference>
<dbReference type="PROSITE" id="PS50937">
    <property type="entry name" value="HTH_MERR_2"/>
    <property type="match status" value="1"/>
</dbReference>
<name>A0A177K7Y3_9MICO</name>
<protein>
    <submittedName>
        <fullName evidence="3">MerR family transcriptional regulator</fullName>
    </submittedName>
</protein>
<reference evidence="3 4" key="1">
    <citation type="submission" date="2016-02" db="EMBL/GenBank/DDBJ databases">
        <authorList>
            <person name="Wen L."/>
            <person name="He K."/>
            <person name="Yang H."/>
        </authorList>
    </citation>
    <scope>NUCLEOTIDE SEQUENCE [LARGE SCALE GENOMIC DNA]</scope>
    <source>
        <strain evidence="3 4">CD11_3</strain>
    </source>
</reference>
<gene>
    <name evidence="3" type="ORF">AYL44_11880</name>
</gene>
<evidence type="ECO:0000259" key="2">
    <source>
        <dbReference type="PROSITE" id="PS50937"/>
    </source>
</evidence>
<dbReference type="EMBL" id="LSTV01000005">
    <property type="protein sequence ID" value="OAH49167.1"/>
    <property type="molecule type" value="Genomic_DNA"/>
</dbReference>
<evidence type="ECO:0000313" key="3">
    <source>
        <dbReference type="EMBL" id="OAH49167.1"/>
    </source>
</evidence>
<dbReference type="AlphaFoldDB" id="A0A177K7Y3"/>
<dbReference type="InterPro" id="IPR000551">
    <property type="entry name" value="MerR-type_HTH_dom"/>
</dbReference>
<dbReference type="Gene3D" id="1.10.490.50">
    <property type="entry name" value="Antibiotic binding domain of TipA-like multidrug resistance regulators"/>
    <property type="match status" value="1"/>
</dbReference>
<dbReference type="SUPFAM" id="SSF46955">
    <property type="entry name" value="Putative DNA-binding domain"/>
    <property type="match status" value="1"/>
</dbReference>
<evidence type="ECO:0000256" key="1">
    <source>
        <dbReference type="ARBA" id="ARBA00023125"/>
    </source>
</evidence>
<dbReference type="SMART" id="SM00422">
    <property type="entry name" value="HTH_MERR"/>
    <property type="match status" value="1"/>
</dbReference>
<dbReference type="InterPro" id="IPR047057">
    <property type="entry name" value="MerR_fam"/>
</dbReference>
<organism evidence="3 4">
    <name type="scientific">Microbacterium oleivorans</name>
    <dbReference type="NCBI Taxonomy" id="273677"/>
    <lineage>
        <taxon>Bacteria</taxon>
        <taxon>Bacillati</taxon>
        <taxon>Actinomycetota</taxon>
        <taxon>Actinomycetes</taxon>
        <taxon>Micrococcales</taxon>
        <taxon>Microbacteriaceae</taxon>
        <taxon>Microbacterium</taxon>
    </lineage>
</organism>
<dbReference type="PANTHER" id="PTHR30204">
    <property type="entry name" value="REDOX-CYCLING DRUG-SENSING TRANSCRIPTIONAL ACTIVATOR SOXR"/>
    <property type="match status" value="1"/>
</dbReference>
<dbReference type="SUPFAM" id="SSF89082">
    <property type="entry name" value="Antibiotic binding domain of TipA-like multidrug resistance regulators"/>
    <property type="match status" value="1"/>
</dbReference>
<dbReference type="InterPro" id="IPR009061">
    <property type="entry name" value="DNA-bd_dom_put_sf"/>
</dbReference>
<dbReference type="InterPro" id="IPR012925">
    <property type="entry name" value="TipAS_dom"/>
</dbReference>
<comment type="caution">
    <text evidence="3">The sequence shown here is derived from an EMBL/GenBank/DDBJ whole genome shotgun (WGS) entry which is preliminary data.</text>
</comment>
<sequence length="252" mass="28031">MTREWSIQELARLAGTTSRTLRHYDQVGLLPPTRTGTGGYRFYDAAALRRLQHILLLRELGLGLPRIAEVLAEDVDETAALATHLGWLETERARIDRQIAAVASTLDARRRGEEPMAENMFDGFDHTVHREEVTERWGADAYARSDAWWRGMSADEKKGWMERSAQLTSDWSDAAGRGIRPDSDEAQELAARHIAWLQSIPGTPAADGGDLRGYVLGLADMYVADDRFGANYGGAAGATFVRDALRHHLDRS</sequence>
<dbReference type="Pfam" id="PF13411">
    <property type="entry name" value="MerR_1"/>
    <property type="match status" value="1"/>
</dbReference>
<dbReference type="OrthoDB" id="9809391at2"/>
<dbReference type="CDD" id="cd01106">
    <property type="entry name" value="HTH_TipAL-Mta"/>
    <property type="match status" value="1"/>
</dbReference>
<proteinExistence type="predicted"/>
<dbReference type="Proteomes" id="UP000076998">
    <property type="component" value="Unassembled WGS sequence"/>
</dbReference>
<dbReference type="RefSeq" id="WP_064003940.1">
    <property type="nucleotide sequence ID" value="NZ_LSTV01000005.1"/>
</dbReference>
<feature type="domain" description="HTH merR-type" evidence="2">
    <location>
        <begin position="4"/>
        <end position="73"/>
    </location>
</feature>
<dbReference type="Pfam" id="PF07739">
    <property type="entry name" value="TipAS"/>
    <property type="match status" value="1"/>
</dbReference>
<dbReference type="GO" id="GO:0003700">
    <property type="term" value="F:DNA-binding transcription factor activity"/>
    <property type="evidence" value="ECO:0007669"/>
    <property type="project" value="InterPro"/>
</dbReference>
<evidence type="ECO:0000313" key="4">
    <source>
        <dbReference type="Proteomes" id="UP000076998"/>
    </source>
</evidence>
<dbReference type="InterPro" id="IPR036244">
    <property type="entry name" value="TipA-like_antibiotic-bd"/>
</dbReference>
<dbReference type="PRINTS" id="PR00040">
    <property type="entry name" value="HTHMERR"/>
</dbReference>
<keyword evidence="1" id="KW-0238">DNA-binding</keyword>
<accession>A0A177K7Y3</accession>